<proteinExistence type="inferred from homology"/>
<dbReference type="RefSeq" id="WP_153725225.1">
    <property type="nucleotide sequence ID" value="NZ_CP045875.1"/>
</dbReference>
<dbReference type="KEGG" id="hcv:FTV88_1839"/>
<organism evidence="11 12">
    <name type="scientific">Heliorestis convoluta</name>
    <dbReference type="NCBI Taxonomy" id="356322"/>
    <lineage>
        <taxon>Bacteria</taxon>
        <taxon>Bacillati</taxon>
        <taxon>Bacillota</taxon>
        <taxon>Clostridia</taxon>
        <taxon>Eubacteriales</taxon>
        <taxon>Heliobacteriaceae</taxon>
        <taxon>Heliorestis</taxon>
    </lineage>
</organism>
<dbReference type="GO" id="GO:0005886">
    <property type="term" value="C:plasma membrane"/>
    <property type="evidence" value="ECO:0007669"/>
    <property type="project" value="UniProtKB-SubCell"/>
</dbReference>
<protein>
    <submittedName>
        <fullName evidence="11">Phosphate ABC transporter substrate-binding protein</fullName>
    </submittedName>
</protein>
<comment type="function">
    <text evidence="1">Part of the ABC transporter complex PstSACB involved in phosphate import.</text>
</comment>
<dbReference type="AlphaFoldDB" id="A0A5Q2MZ38"/>
<dbReference type="InterPro" id="IPR024370">
    <property type="entry name" value="PBP_domain"/>
</dbReference>
<comment type="subunit">
    <text evidence="4">The complex is composed of two ATP-binding proteins (PstB), two transmembrane proteins (PstC and PstA) and a solute-binding protein (PstS).</text>
</comment>
<dbReference type="PANTHER" id="PTHR30570">
    <property type="entry name" value="PERIPLASMIC PHOSPHATE BINDING COMPONENT OF PHOSPHATE ABC TRANSPORTER"/>
    <property type="match status" value="1"/>
</dbReference>
<reference evidence="12" key="1">
    <citation type="submission" date="2019-11" db="EMBL/GenBank/DDBJ databases">
        <title>Genome sequence of Heliorestis convoluta strain HH, an alkaliphilic and minimalistic phototrophic bacterium from a soda lake in Egypt.</title>
        <authorList>
            <person name="Dewey E.D."/>
            <person name="Stokes L.M."/>
            <person name="Burchell B.M."/>
            <person name="Shaffer K.N."/>
            <person name="Huntington A.M."/>
            <person name="Baker J.M."/>
            <person name="Nadendla S."/>
            <person name="Giglio M.G."/>
            <person name="Touchman J.W."/>
            <person name="Blankenship R.E."/>
            <person name="Madigan M.T."/>
            <person name="Sattley W.M."/>
        </authorList>
    </citation>
    <scope>NUCLEOTIDE SEQUENCE [LARGE SCALE GENOMIC DNA]</scope>
    <source>
        <strain evidence="12">HH</strain>
    </source>
</reference>
<evidence type="ECO:0000256" key="9">
    <source>
        <dbReference type="SAM" id="SignalP"/>
    </source>
</evidence>
<dbReference type="Gene3D" id="3.40.190.10">
    <property type="entry name" value="Periplasmic binding protein-like II"/>
    <property type="match status" value="2"/>
</dbReference>
<evidence type="ECO:0000313" key="12">
    <source>
        <dbReference type="Proteomes" id="UP000366051"/>
    </source>
</evidence>
<evidence type="ECO:0000256" key="3">
    <source>
        <dbReference type="ARBA" id="ARBA00008725"/>
    </source>
</evidence>
<accession>A0A5Q2MZ38</accession>
<keyword evidence="5" id="KW-0813">Transport</keyword>
<evidence type="ECO:0000313" key="11">
    <source>
        <dbReference type="EMBL" id="QGG47937.1"/>
    </source>
</evidence>
<evidence type="ECO:0000256" key="1">
    <source>
        <dbReference type="ARBA" id="ARBA00002841"/>
    </source>
</evidence>
<dbReference type="GO" id="GO:0006817">
    <property type="term" value="P:phosphate ion transport"/>
    <property type="evidence" value="ECO:0007669"/>
    <property type="project" value="UniProtKB-KW"/>
</dbReference>
<evidence type="ECO:0000259" key="10">
    <source>
        <dbReference type="Pfam" id="PF12849"/>
    </source>
</evidence>
<dbReference type="PANTHER" id="PTHR30570:SF1">
    <property type="entry name" value="PHOSPHATE-BINDING PROTEIN PSTS"/>
    <property type="match status" value="1"/>
</dbReference>
<keyword evidence="8" id="KW-0449">Lipoprotein</keyword>
<keyword evidence="6 9" id="KW-0732">Signal</keyword>
<feature type="signal peptide" evidence="9">
    <location>
        <begin position="1"/>
        <end position="20"/>
    </location>
</feature>
<comment type="subcellular location">
    <subcellularLocation>
        <location evidence="2">Cell membrane</location>
        <topology evidence="2">Lipid-anchor</topology>
    </subcellularLocation>
</comment>
<feature type="domain" description="PBP" evidence="10">
    <location>
        <begin position="33"/>
        <end position="176"/>
    </location>
</feature>
<evidence type="ECO:0000256" key="4">
    <source>
        <dbReference type="ARBA" id="ARBA00011529"/>
    </source>
</evidence>
<dbReference type="Pfam" id="PF12849">
    <property type="entry name" value="PBP_like_2"/>
    <property type="match status" value="1"/>
</dbReference>
<feature type="chain" id="PRO_5038776284" evidence="9">
    <location>
        <begin position="21"/>
        <end position="186"/>
    </location>
</feature>
<name>A0A5Q2MZ38_9FIRM</name>
<keyword evidence="7" id="KW-0564">Palmitate</keyword>
<evidence type="ECO:0000256" key="5">
    <source>
        <dbReference type="ARBA" id="ARBA00022592"/>
    </source>
</evidence>
<dbReference type="OrthoDB" id="9790048at2"/>
<evidence type="ECO:0000256" key="2">
    <source>
        <dbReference type="ARBA" id="ARBA00004193"/>
    </source>
</evidence>
<gene>
    <name evidence="11" type="ORF">FTV88_1839</name>
</gene>
<evidence type="ECO:0000256" key="7">
    <source>
        <dbReference type="ARBA" id="ARBA00023139"/>
    </source>
</evidence>
<dbReference type="Proteomes" id="UP000366051">
    <property type="component" value="Chromosome"/>
</dbReference>
<dbReference type="PROSITE" id="PS51257">
    <property type="entry name" value="PROKAR_LIPOPROTEIN"/>
    <property type="match status" value="1"/>
</dbReference>
<evidence type="ECO:0000256" key="8">
    <source>
        <dbReference type="ARBA" id="ARBA00023288"/>
    </source>
</evidence>
<comment type="similarity">
    <text evidence="3">Belongs to the PstS family.</text>
</comment>
<dbReference type="SUPFAM" id="SSF53850">
    <property type="entry name" value="Periplasmic binding protein-like II"/>
    <property type="match status" value="1"/>
</dbReference>
<evidence type="ECO:0000256" key="6">
    <source>
        <dbReference type="ARBA" id="ARBA00022729"/>
    </source>
</evidence>
<sequence length="186" mass="20300">MTYFKKVRKFLAISVITAMAGLVATGCTGEPMESIKVKGSDTIVNMTQVLAEEFMIQNDVSIAVTGGGSGTGIAALLNGTADIAITSRDIKESEIETIKEKTGKEVVEYTVALDGLAFVVHPENPIEELTMDQLKDIYTGKVTNWLELGGHDQNIVVLARETSSGTHVFVKEFVMANQEYRLMPYY</sequence>
<dbReference type="EMBL" id="CP045875">
    <property type="protein sequence ID" value="QGG47937.1"/>
    <property type="molecule type" value="Genomic_DNA"/>
</dbReference>
<dbReference type="InterPro" id="IPR050811">
    <property type="entry name" value="Phosphate_ABC_transporter"/>
</dbReference>
<keyword evidence="12" id="KW-1185">Reference proteome</keyword>
<keyword evidence="5" id="KW-0592">Phosphate transport</keyword>